<feature type="domain" description="NIDO" evidence="2">
    <location>
        <begin position="98"/>
        <end position="233"/>
    </location>
</feature>
<keyword evidence="4" id="KW-1185">Reference proteome</keyword>
<dbReference type="SMART" id="SM00539">
    <property type="entry name" value="NIDO"/>
    <property type="match status" value="1"/>
</dbReference>
<name>F5RGH4_METUF</name>
<evidence type="ECO:0000259" key="2">
    <source>
        <dbReference type="SMART" id="SM00539"/>
    </source>
</evidence>
<accession>F5RGH4</accession>
<evidence type="ECO:0000313" key="3">
    <source>
        <dbReference type="EMBL" id="EGK70366.1"/>
    </source>
</evidence>
<dbReference type="Proteomes" id="UP000005019">
    <property type="component" value="Unassembled WGS sequence"/>
</dbReference>
<evidence type="ECO:0000256" key="1">
    <source>
        <dbReference type="SAM" id="SignalP"/>
    </source>
</evidence>
<dbReference type="NCBIfam" id="TIGR02595">
    <property type="entry name" value="PEP_CTERM"/>
    <property type="match status" value="1"/>
</dbReference>
<dbReference type="GO" id="GO:0007160">
    <property type="term" value="P:cell-matrix adhesion"/>
    <property type="evidence" value="ECO:0007669"/>
    <property type="project" value="InterPro"/>
</dbReference>
<dbReference type="eggNOG" id="COG3468">
    <property type="taxonomic scope" value="Bacteria"/>
</dbReference>
<dbReference type="Pfam" id="PF07589">
    <property type="entry name" value="PEP-CTERM"/>
    <property type="match status" value="1"/>
</dbReference>
<comment type="caution">
    <text evidence="3">The sequence shown here is derived from an EMBL/GenBank/DDBJ whole genome shotgun (WGS) entry which is preliminary data.</text>
</comment>
<dbReference type="EMBL" id="AFHG01000057">
    <property type="protein sequence ID" value="EGK70366.1"/>
    <property type="molecule type" value="Genomic_DNA"/>
</dbReference>
<sequence>MKFRILLLPALIAALSGGAQAASLLDFGAGTSGYGTQFLAANDDESTNQLNLPFSINFFGQTYSSFFVNNNGNITFESALSSFTPAAFPIASQPMIAPYWGDVDTRGVGNVWIHSPNADTLAVTWQNVGYYSSATDKTNSFQLLLRNRADTGAGNFDVDFRYERLEWTTGSASGGSNGLGGTPAQAGYDAGDGVNYLTLPGSRTADVLNLQNSTNVAGGEAGLWSFAIRNGQLPGSSPTNPLMPVASDEGWNFNFNVVPGRTVFIDPDIAVGYDYIVNSGPSIASVLLPTFGDGLYDLWLWNGSEWVATGDVLTGGVTYNFVEAVTRFRILGIEQSAALDPLNPTAFVTGLTFDGSGQVSMSQNPITVSVPVPEPETYAMFLAGLGLLAMARRRRAA</sequence>
<dbReference type="InterPro" id="IPR003886">
    <property type="entry name" value="NIDO_dom"/>
</dbReference>
<feature type="signal peptide" evidence="1">
    <location>
        <begin position="1"/>
        <end position="21"/>
    </location>
</feature>
<gene>
    <name evidence="3" type="ORF">METUNv1_03271</name>
</gene>
<dbReference type="PANTHER" id="PTHR13802">
    <property type="entry name" value="MUCIN 4-RELATED"/>
    <property type="match status" value="1"/>
</dbReference>
<dbReference type="InterPro" id="IPR013424">
    <property type="entry name" value="Ice-binding_C"/>
</dbReference>
<proteinExistence type="predicted"/>
<feature type="chain" id="PRO_5003325933" evidence="1">
    <location>
        <begin position="22"/>
        <end position="397"/>
    </location>
</feature>
<dbReference type="PANTHER" id="PTHR13802:SF59">
    <property type="entry name" value="SUSHI DOMAIN-CONTAINING PROTEIN 2"/>
    <property type="match status" value="1"/>
</dbReference>
<dbReference type="OrthoDB" id="5762321at2"/>
<keyword evidence="1" id="KW-0732">Signal</keyword>
<dbReference type="InterPro" id="IPR051495">
    <property type="entry name" value="Epithelial_Barrier/Signaling"/>
</dbReference>
<dbReference type="AlphaFoldDB" id="F5RGH4"/>
<evidence type="ECO:0000313" key="4">
    <source>
        <dbReference type="Proteomes" id="UP000005019"/>
    </source>
</evidence>
<reference evidence="3 4" key="1">
    <citation type="journal article" date="2011" name="J. Bacteriol.">
        <title>Genome sequence of Methyloversatilis universalis FAM5T, a methylotrophic representative of the order Rhodocyclales.</title>
        <authorList>
            <person name="Kittichotirat W."/>
            <person name="Good N.M."/>
            <person name="Hall R."/>
            <person name="Bringel F."/>
            <person name="Lajus A."/>
            <person name="Medigue C."/>
            <person name="Smalley N.E."/>
            <person name="Beck D."/>
            <person name="Bumgarner R."/>
            <person name="Vuilleumier S."/>
            <person name="Kalyuzhnaya M.G."/>
        </authorList>
    </citation>
    <scope>NUCLEOTIDE SEQUENCE [LARGE SCALE GENOMIC DNA]</scope>
    <source>
        <strain evidence="4">ATCC BAA-1314 / JCM 13912 / FAM5</strain>
    </source>
</reference>
<protein>
    <submittedName>
        <fullName evidence="3">Nidogen extracellular domain protein</fullName>
    </submittedName>
</protein>
<dbReference type="STRING" id="1000565.METUNv1_03271"/>
<dbReference type="RefSeq" id="WP_008063563.1">
    <property type="nucleotide sequence ID" value="NZ_AFHG01000057.1"/>
</dbReference>
<dbReference type="Pfam" id="PF06119">
    <property type="entry name" value="NIDO"/>
    <property type="match status" value="2"/>
</dbReference>
<organism evidence="3 4">
    <name type="scientific">Methyloversatilis universalis (strain ATCC BAA-1314 / DSM 25237 / JCM 13912 / CCUG 52030 / FAM5)</name>
    <dbReference type="NCBI Taxonomy" id="1000565"/>
    <lineage>
        <taxon>Bacteria</taxon>
        <taxon>Pseudomonadati</taxon>
        <taxon>Pseudomonadota</taxon>
        <taxon>Betaproteobacteria</taxon>
        <taxon>Nitrosomonadales</taxon>
        <taxon>Sterolibacteriaceae</taxon>
        <taxon>Methyloversatilis</taxon>
    </lineage>
</organism>